<accession>G9WL21</accession>
<reference evidence="1" key="2">
    <citation type="submission" date="2013-03" db="EMBL/GenBank/DDBJ databases">
        <title>The Genome Sequence of Oribacterium sp. ACB1.</title>
        <authorList>
            <consortium name="The Broad Institute Genomics Platform"/>
            <consortium name="The Broad Institute Genome Sequencing Center for Infectious Disease"/>
            <person name="Earl A."/>
            <person name="Ward D."/>
            <person name="Feldgarden M."/>
            <person name="Gevers D."/>
            <person name="Sizova M."/>
            <person name="Hazen A."/>
            <person name="Epstein S."/>
            <person name="Walker B."/>
            <person name="Young S."/>
            <person name="Zeng Q."/>
            <person name="Gargeya S."/>
            <person name="Fitzgerald M."/>
            <person name="Haas B."/>
            <person name="Abouelleil A."/>
            <person name="Allen A.W."/>
            <person name="Alvarado L."/>
            <person name="Arachchi H.M."/>
            <person name="Berlin A.M."/>
            <person name="Chapman S.B."/>
            <person name="Gainer-Dewar J."/>
            <person name="Goldberg J."/>
            <person name="Griggs A."/>
            <person name="Gujja S."/>
            <person name="Hansen M."/>
            <person name="Howarth C."/>
            <person name="Imamovic A."/>
            <person name="Ireland A."/>
            <person name="Larimer J."/>
            <person name="McCowan C."/>
            <person name="Murphy C."/>
            <person name="Pearson M."/>
            <person name="Poon T.W."/>
            <person name="Priest M."/>
            <person name="Roberts A."/>
            <person name="Saif S."/>
            <person name="Shea T."/>
            <person name="Sisk P."/>
            <person name="Sykes S."/>
            <person name="Wortman J."/>
            <person name="Nusbaum C."/>
            <person name="Birren B."/>
        </authorList>
    </citation>
    <scope>NUCLEOTIDE SEQUENCE [LARGE SCALE GENOMIC DNA]</scope>
    <source>
        <strain evidence="1">ACB1</strain>
    </source>
</reference>
<gene>
    <name evidence="1" type="ORF">HMPREF9625_02078</name>
</gene>
<dbReference type="HOGENOM" id="CLU_2168416_0_0_9"/>
<evidence type="ECO:0008006" key="3">
    <source>
        <dbReference type="Google" id="ProtNLM"/>
    </source>
</evidence>
<evidence type="ECO:0000313" key="1">
    <source>
        <dbReference type="EMBL" id="EHL13265.1"/>
    </source>
</evidence>
<dbReference type="PATRIC" id="fig|796943.3.peg.437"/>
<name>G9WL21_9FIRM</name>
<dbReference type="InterPro" id="IPR016621">
    <property type="entry name" value="UCP014543"/>
</dbReference>
<proteinExistence type="predicted"/>
<dbReference type="RefSeq" id="WP_009535900.1">
    <property type="nucleotide sequence ID" value="NZ_KE148312.1"/>
</dbReference>
<organism evidence="1 2">
    <name type="scientific">Oribacterium parvum ACB1</name>
    <dbReference type="NCBI Taxonomy" id="796943"/>
    <lineage>
        <taxon>Bacteria</taxon>
        <taxon>Bacillati</taxon>
        <taxon>Bacillota</taxon>
        <taxon>Clostridia</taxon>
        <taxon>Lachnospirales</taxon>
        <taxon>Lachnospiraceae</taxon>
        <taxon>Oribacterium</taxon>
    </lineage>
</organism>
<dbReference type="STRING" id="796943.HMPREF9625_02078"/>
<dbReference type="EMBL" id="AFZC02000002">
    <property type="protein sequence ID" value="EHL13265.1"/>
    <property type="molecule type" value="Genomic_DNA"/>
</dbReference>
<dbReference type="Proteomes" id="UP000018461">
    <property type="component" value="Unassembled WGS sequence"/>
</dbReference>
<dbReference type="Pfam" id="PF12646">
    <property type="entry name" value="DUF3783"/>
    <property type="match status" value="1"/>
</dbReference>
<comment type="caution">
    <text evidence="1">The sequence shown here is derived from an EMBL/GenBank/DDBJ whole genome shotgun (WGS) entry which is preliminary data.</text>
</comment>
<reference evidence="1" key="1">
    <citation type="submission" date="2011-08" db="EMBL/GenBank/DDBJ databases">
        <authorList>
            <consortium name="The Broad Institute Genome Sequencing Platform"/>
            <person name="Earl A."/>
            <person name="Ward D."/>
            <person name="Feldgarden M."/>
            <person name="Gevers D."/>
            <person name="Sizova M."/>
            <person name="Hazen A."/>
            <person name="Epstein S."/>
            <person name="Young S.K."/>
            <person name="Zeng Q."/>
            <person name="Gargeya S."/>
            <person name="Fitzgerald M."/>
            <person name="Haas B."/>
            <person name="Abouelleil A."/>
            <person name="Alvarado L."/>
            <person name="Arachchi H.M."/>
            <person name="Berlin A."/>
            <person name="Brown A."/>
            <person name="Chapman S.B."/>
            <person name="Chen Z."/>
            <person name="Dunbar C."/>
            <person name="Freedman E."/>
            <person name="Gearin G."/>
            <person name="Gellesch M."/>
            <person name="Goldberg J."/>
            <person name="Griggs A."/>
            <person name="Gujja S."/>
            <person name="Heiman D."/>
            <person name="Howarth C."/>
            <person name="Larson L."/>
            <person name="Lui A."/>
            <person name="MacDonald P.J.P."/>
            <person name="Montmayeur A."/>
            <person name="Murphy C."/>
            <person name="Neiman D."/>
            <person name="Pearson M."/>
            <person name="Priest M."/>
            <person name="Roberts A."/>
            <person name="Saif S."/>
            <person name="Shea T."/>
            <person name="Shenoy N."/>
            <person name="Sisk P."/>
            <person name="Stolte C."/>
            <person name="Sykes S."/>
            <person name="Wortman J."/>
            <person name="Nusbaum C."/>
            <person name="Birren B."/>
        </authorList>
    </citation>
    <scope>NUCLEOTIDE SEQUENCE</scope>
    <source>
        <strain evidence="1">ACB1</strain>
    </source>
</reference>
<keyword evidence="2" id="KW-1185">Reference proteome</keyword>
<evidence type="ECO:0000313" key="2">
    <source>
        <dbReference type="Proteomes" id="UP000018461"/>
    </source>
</evidence>
<protein>
    <recommendedName>
        <fullName evidence="3">DUF3783 domain-containing protein</fullName>
    </recommendedName>
</protein>
<sequence>MEKKILYINKKDADKLRGLRNLALIRKIKILTAAEEELSTLPEEAELLKFIGFSSQEVGSFLQDLRKLGIRVDLKCMETENNRNWSLAELYKELQEEHEYMTKGQQRRAEES</sequence>
<dbReference type="AlphaFoldDB" id="G9WL21"/>